<keyword evidence="3" id="KW-1003">Cell membrane</keyword>
<dbReference type="GO" id="GO:0005886">
    <property type="term" value="C:plasma membrane"/>
    <property type="evidence" value="ECO:0007669"/>
    <property type="project" value="UniProtKB-SubCell"/>
</dbReference>
<evidence type="ECO:0000256" key="6">
    <source>
        <dbReference type="ARBA" id="ARBA00023136"/>
    </source>
</evidence>
<keyword evidence="6 7" id="KW-0472">Membrane</keyword>
<dbReference type="EMBL" id="JASZ02000038">
    <property type="protein sequence ID" value="OWK97155.1"/>
    <property type="molecule type" value="Genomic_DNA"/>
</dbReference>
<keyword evidence="9" id="KW-1185">Reference proteome</keyword>
<accession>A0A246B710</accession>
<feature type="transmembrane region" description="Helical" evidence="7">
    <location>
        <begin position="12"/>
        <end position="34"/>
    </location>
</feature>
<dbReference type="PANTHER" id="PTHR33452">
    <property type="entry name" value="OXIDOREDUCTASE CATD-RELATED"/>
    <property type="match status" value="1"/>
</dbReference>
<evidence type="ECO:0000313" key="8">
    <source>
        <dbReference type="EMBL" id="OWK97155.1"/>
    </source>
</evidence>
<evidence type="ECO:0000256" key="4">
    <source>
        <dbReference type="ARBA" id="ARBA00022692"/>
    </source>
</evidence>
<comment type="caution">
    <text evidence="8">The sequence shown here is derived from an EMBL/GenBank/DDBJ whole genome shotgun (WGS) entry which is preliminary data.</text>
</comment>
<keyword evidence="5 7" id="KW-1133">Transmembrane helix</keyword>
<keyword evidence="4 7" id="KW-0812">Transmembrane</keyword>
<dbReference type="RefSeq" id="WP_088264906.1">
    <property type="nucleotide sequence ID" value="NZ_JASZ02000038.1"/>
</dbReference>
<organism evidence="8 9">
    <name type="scientific">Kaistella haifensis DSM 19056</name>
    <dbReference type="NCBI Taxonomy" id="1450526"/>
    <lineage>
        <taxon>Bacteria</taxon>
        <taxon>Pseudomonadati</taxon>
        <taxon>Bacteroidota</taxon>
        <taxon>Flavobacteriia</taxon>
        <taxon>Flavobacteriales</taxon>
        <taxon>Weeksellaceae</taxon>
        <taxon>Chryseobacterium group</taxon>
        <taxon>Kaistella</taxon>
    </lineage>
</organism>
<evidence type="ECO:0000256" key="5">
    <source>
        <dbReference type="ARBA" id="ARBA00022989"/>
    </source>
</evidence>
<comment type="similarity">
    <text evidence="2">Belongs to the DoxX family.</text>
</comment>
<name>A0A246B710_9FLAO</name>
<gene>
    <name evidence="8" type="ORF">AP75_12700</name>
</gene>
<evidence type="ECO:0000256" key="7">
    <source>
        <dbReference type="SAM" id="Phobius"/>
    </source>
</evidence>
<sequence>MNYLISTKSNPRLVDIVLLVIRIFVGFAMLSHGFPKLQQLLSGEEIKFFDFLGLGPKISLILTVFAEFVCSIFLILGLFTRFAVFFLVITMAVAGLVVHSGDAFDKKEVSLLYLSIYLLLMAFGPGRFSIDHLLTKRRETSNW</sequence>
<proteinExistence type="inferred from homology"/>
<evidence type="ECO:0000256" key="1">
    <source>
        <dbReference type="ARBA" id="ARBA00004651"/>
    </source>
</evidence>
<dbReference type="InterPro" id="IPR051907">
    <property type="entry name" value="DoxX-like_oxidoreductase"/>
</dbReference>
<evidence type="ECO:0000256" key="2">
    <source>
        <dbReference type="ARBA" id="ARBA00006679"/>
    </source>
</evidence>
<reference evidence="8 9" key="1">
    <citation type="submission" date="2014-01" db="EMBL/GenBank/DDBJ databases">
        <authorList>
            <consortium name="Genome Consortium for Active Teaching"/>
            <person name="Sontag T.C."/>
            <person name="Newman J.D."/>
        </authorList>
    </citation>
    <scope>NUCLEOTIDE SEQUENCE [LARGE SCALE GENOMIC DNA]</scope>
    <source>
        <strain evidence="8 9">DSM 19056</strain>
    </source>
</reference>
<comment type="subcellular location">
    <subcellularLocation>
        <location evidence="1">Cell membrane</location>
        <topology evidence="1">Multi-pass membrane protein</topology>
    </subcellularLocation>
</comment>
<feature type="transmembrane region" description="Helical" evidence="7">
    <location>
        <begin position="111"/>
        <end position="130"/>
    </location>
</feature>
<dbReference type="InterPro" id="IPR032808">
    <property type="entry name" value="DoxX"/>
</dbReference>
<dbReference type="PANTHER" id="PTHR33452:SF1">
    <property type="entry name" value="INNER MEMBRANE PROTEIN YPHA-RELATED"/>
    <property type="match status" value="1"/>
</dbReference>
<evidence type="ECO:0000313" key="9">
    <source>
        <dbReference type="Proteomes" id="UP000197587"/>
    </source>
</evidence>
<protein>
    <submittedName>
        <fullName evidence="8">DoxX family protein</fullName>
    </submittedName>
</protein>
<dbReference type="Proteomes" id="UP000197587">
    <property type="component" value="Unassembled WGS sequence"/>
</dbReference>
<dbReference type="AlphaFoldDB" id="A0A246B710"/>
<reference evidence="8 9" key="2">
    <citation type="submission" date="2017-05" db="EMBL/GenBank/DDBJ databases">
        <title>Genome of Chryseobacterium haifense.</title>
        <authorList>
            <person name="Newman J.D."/>
        </authorList>
    </citation>
    <scope>NUCLEOTIDE SEQUENCE [LARGE SCALE GENOMIC DNA]</scope>
    <source>
        <strain evidence="8 9">DSM 19056</strain>
    </source>
</reference>
<dbReference type="Pfam" id="PF07681">
    <property type="entry name" value="DoxX"/>
    <property type="match status" value="1"/>
</dbReference>
<feature type="transmembrane region" description="Helical" evidence="7">
    <location>
        <begin position="54"/>
        <end position="75"/>
    </location>
</feature>
<evidence type="ECO:0000256" key="3">
    <source>
        <dbReference type="ARBA" id="ARBA00022475"/>
    </source>
</evidence>
<feature type="transmembrane region" description="Helical" evidence="7">
    <location>
        <begin position="82"/>
        <end position="99"/>
    </location>
</feature>